<gene>
    <name evidence="1" type="ORF">FU658_02970</name>
</gene>
<dbReference type="Proteomes" id="UP000321248">
    <property type="component" value="Unassembled WGS sequence"/>
</dbReference>
<dbReference type="AlphaFoldDB" id="A0A5C8KUH7"/>
<evidence type="ECO:0000313" key="2">
    <source>
        <dbReference type="Proteomes" id="UP000321248"/>
    </source>
</evidence>
<organism evidence="1 2">
    <name type="scientific">Alkalisalibacterium limincola</name>
    <dbReference type="NCBI Taxonomy" id="2699169"/>
    <lineage>
        <taxon>Bacteria</taxon>
        <taxon>Pseudomonadati</taxon>
        <taxon>Pseudomonadota</taxon>
        <taxon>Gammaproteobacteria</taxon>
        <taxon>Lysobacterales</taxon>
        <taxon>Lysobacteraceae</taxon>
        <taxon>Alkalisalibacterium</taxon>
    </lineage>
</organism>
<protein>
    <submittedName>
        <fullName evidence="1">Uncharacterized protein</fullName>
    </submittedName>
</protein>
<dbReference type="EMBL" id="VRTS01000002">
    <property type="protein sequence ID" value="TXK64821.1"/>
    <property type="molecule type" value="Genomic_DNA"/>
</dbReference>
<sequence length="116" mass="13299">MIDDKVPFFDHDNTYVYAIDGKKVMLRKEQWDQPVFIRPGARDVTLGFEKGAHMLFAKVRLDVTASTSYNAVSACKTRFFGEFEYCDFWIVDATTGKAVTEVSRGEPTDRRHPLDL</sequence>
<name>A0A5C8KUH7_9GAMM</name>
<keyword evidence="2" id="KW-1185">Reference proteome</keyword>
<evidence type="ECO:0000313" key="1">
    <source>
        <dbReference type="EMBL" id="TXK64821.1"/>
    </source>
</evidence>
<dbReference type="OrthoDB" id="199742at2"/>
<reference evidence="1 2" key="1">
    <citation type="submission" date="2019-08" db="EMBL/GenBank/DDBJ databases">
        <authorList>
            <person name="Karlyshev A.V."/>
        </authorList>
    </citation>
    <scope>NUCLEOTIDE SEQUENCE [LARGE SCALE GENOMIC DNA]</scope>
    <source>
        <strain evidence="1 2">Alg18-2.2</strain>
    </source>
</reference>
<comment type="caution">
    <text evidence="1">The sequence shown here is derived from an EMBL/GenBank/DDBJ whole genome shotgun (WGS) entry which is preliminary data.</text>
</comment>
<accession>A0A5C8KUH7</accession>
<proteinExistence type="predicted"/>
<dbReference type="RefSeq" id="WP_147890741.1">
    <property type="nucleotide sequence ID" value="NZ_VRTS01000002.1"/>
</dbReference>